<dbReference type="SUPFAM" id="SSF53098">
    <property type="entry name" value="Ribonuclease H-like"/>
    <property type="match status" value="1"/>
</dbReference>
<dbReference type="Pfam" id="PF12836">
    <property type="entry name" value="HHH_3"/>
    <property type="match status" value="1"/>
</dbReference>
<gene>
    <name evidence="2" type="ORF">F0361_04620</name>
</gene>
<dbReference type="InterPro" id="IPR018974">
    <property type="entry name" value="Tex-like_N"/>
</dbReference>
<dbReference type="FunFam" id="1.10.10.650:FF:000001">
    <property type="entry name" value="S1 RNA-binding domain 1"/>
    <property type="match status" value="1"/>
</dbReference>
<dbReference type="PANTHER" id="PTHR10724:SF10">
    <property type="entry name" value="S1 RNA-BINDING DOMAIN-CONTAINING PROTEIN 1"/>
    <property type="match status" value="1"/>
</dbReference>
<dbReference type="CDD" id="cd05685">
    <property type="entry name" value="S1_Tex"/>
    <property type="match status" value="1"/>
</dbReference>
<dbReference type="Gene3D" id="2.40.50.140">
    <property type="entry name" value="Nucleic acid-binding proteins"/>
    <property type="match status" value="1"/>
</dbReference>
<dbReference type="Gene3D" id="3.30.420.140">
    <property type="entry name" value="YqgF/RNase H-like domain"/>
    <property type="match status" value="1"/>
</dbReference>
<dbReference type="Pfam" id="PF16921">
    <property type="entry name" value="Tex_YqgF"/>
    <property type="match status" value="1"/>
</dbReference>
<dbReference type="Pfam" id="PF22706">
    <property type="entry name" value="Tex_central_region"/>
    <property type="match status" value="1"/>
</dbReference>
<feature type="domain" description="S1 motif" evidence="1">
    <location>
        <begin position="650"/>
        <end position="719"/>
    </location>
</feature>
<proteinExistence type="predicted"/>
<dbReference type="Pfam" id="PF17674">
    <property type="entry name" value="HHH_9"/>
    <property type="match status" value="1"/>
</dbReference>
<dbReference type="Gene3D" id="1.10.10.650">
    <property type="entry name" value="RuvA domain 2-like"/>
    <property type="match status" value="1"/>
</dbReference>
<dbReference type="InterPro" id="IPR032639">
    <property type="entry name" value="Tex_YqgF"/>
</dbReference>
<protein>
    <submittedName>
        <fullName evidence="2">RNA-binding transcriptional accessory protein</fullName>
    </submittedName>
</protein>
<sequence>MKDTNNYNLVKYIMLHSKLSEKSIHNTVDLLNQDCTVPFISRYRKEATGGLDEVQIGSIVQFKEQFEALEKRKSAIIKSVEEQDLLTPELKSKFESAEDLTQLEDLYLPFKKSKKTKAEVARKQGLEPLAKIIMAQRTDDIEFLASKYLGPEIQNEDEALEGARHIIAEWINERTDIRNMIRNQLERFALITTKVVSAMKDASTTLSTSEKSQKYRDYFDWSEPLNRCTSHRLLAILRAESEKIIRVKIELDDERLLERIENKIIKTNNACSENIELAIADAYKRLLFPSLSNELLKNAKEKADDEAIAVFSKNLRQLLLGAPLGEKRILAIDPGFRTGCKVVCLDELGNLMHNETIYPHAPQNDVTGAIKKLSSLADAYKIEAIAIGNGTASRETERLVKKVAFKNPIEVFVVSEAGASIYSASKIAREEFPNYDVTVRGAISIGRRLADPLAELVKIDPKSIGVGQYQHDVDQSKLKKSLDTVVESCVNSVGVNINTASVPLLSYVSGIGPKLAENIVAHRTAHGPFGSRKEIMEVPRLGGKAFEQGAGFLRIKDAENPLDDSAVHPESYSIVQKMASDKKKGISELIGNKALLKEIDLKKYCTDTIGLPTLEDILSELEKPGLDRREKAKVFTFDQNIKTISDLRDGQLLPGIVNNITNFGCFVDIGIKESGLIHVSNLSDSFVKDVNAHVSLHQQVIVKVLSVDIPRKRIQLKLHKG</sequence>
<dbReference type="SUPFAM" id="SSF50249">
    <property type="entry name" value="Nucleic acid-binding proteins"/>
    <property type="match status" value="1"/>
</dbReference>
<evidence type="ECO:0000313" key="2">
    <source>
        <dbReference type="EMBL" id="KAA2218908.1"/>
    </source>
</evidence>
<dbReference type="SUPFAM" id="SSF47781">
    <property type="entry name" value="RuvA domain 2-like"/>
    <property type="match status" value="2"/>
</dbReference>
<dbReference type="SUPFAM" id="SSF158832">
    <property type="entry name" value="Tex N-terminal region-like"/>
    <property type="match status" value="1"/>
</dbReference>
<dbReference type="InterPro" id="IPR012337">
    <property type="entry name" value="RNaseH-like_sf"/>
</dbReference>
<dbReference type="RefSeq" id="WP_154917415.1">
    <property type="nucleotide sequence ID" value="NZ_VUOE01000001.1"/>
</dbReference>
<dbReference type="InterPro" id="IPR055179">
    <property type="entry name" value="Tex-like_central_region"/>
</dbReference>
<dbReference type="InterPro" id="IPR023319">
    <property type="entry name" value="Tex-like_HTH_dom_sf"/>
</dbReference>
<dbReference type="GO" id="GO:0006139">
    <property type="term" value="P:nucleobase-containing compound metabolic process"/>
    <property type="evidence" value="ECO:0007669"/>
    <property type="project" value="InterPro"/>
</dbReference>
<dbReference type="InterPro" id="IPR003029">
    <property type="entry name" value="S1_domain"/>
</dbReference>
<dbReference type="PROSITE" id="PS50126">
    <property type="entry name" value="S1"/>
    <property type="match status" value="1"/>
</dbReference>
<organism evidence="2 3">
    <name type="scientific">Maribacter flavus</name>
    <dbReference type="NCBI Taxonomy" id="1658664"/>
    <lineage>
        <taxon>Bacteria</taxon>
        <taxon>Pseudomonadati</taxon>
        <taxon>Bacteroidota</taxon>
        <taxon>Flavobacteriia</taxon>
        <taxon>Flavobacteriales</taxon>
        <taxon>Flavobacteriaceae</taxon>
        <taxon>Maribacter</taxon>
    </lineage>
</organism>
<dbReference type="InterPro" id="IPR010994">
    <property type="entry name" value="RuvA_2-like"/>
</dbReference>
<dbReference type="FunFam" id="2.40.50.140:FF:000051">
    <property type="entry name" value="RNA-binding transcriptional accessory protein"/>
    <property type="match status" value="1"/>
</dbReference>
<comment type="caution">
    <text evidence="2">The sequence shown here is derived from an EMBL/GenBank/DDBJ whole genome shotgun (WGS) entry which is preliminary data.</text>
</comment>
<dbReference type="GO" id="GO:0003729">
    <property type="term" value="F:mRNA binding"/>
    <property type="evidence" value="ECO:0007669"/>
    <property type="project" value="UniProtKB-ARBA"/>
</dbReference>
<dbReference type="AlphaFoldDB" id="A0A5B2TY41"/>
<dbReference type="GO" id="GO:0006412">
    <property type="term" value="P:translation"/>
    <property type="evidence" value="ECO:0007669"/>
    <property type="project" value="TreeGrafter"/>
</dbReference>
<dbReference type="PANTHER" id="PTHR10724">
    <property type="entry name" value="30S RIBOSOMAL PROTEIN S1"/>
    <property type="match status" value="1"/>
</dbReference>
<dbReference type="Gene3D" id="1.10.150.310">
    <property type="entry name" value="Tex RuvX-like domain-like"/>
    <property type="match status" value="1"/>
</dbReference>
<dbReference type="InterPro" id="IPR006641">
    <property type="entry name" value="YqgF/RNaseH-like_dom"/>
</dbReference>
<dbReference type="Pfam" id="PF09371">
    <property type="entry name" value="Tex_N"/>
    <property type="match status" value="1"/>
</dbReference>
<accession>A0A5B2TY41</accession>
<dbReference type="Gene3D" id="1.10.3500.10">
    <property type="entry name" value="Tex N-terminal region-like"/>
    <property type="match status" value="1"/>
</dbReference>
<dbReference type="Proteomes" id="UP000323188">
    <property type="component" value="Unassembled WGS sequence"/>
</dbReference>
<dbReference type="FunFam" id="3.30.420.140:FF:000001">
    <property type="entry name" value="RNA-binding transcriptional accessory protein"/>
    <property type="match status" value="1"/>
</dbReference>
<dbReference type="SMART" id="SM00732">
    <property type="entry name" value="YqgFc"/>
    <property type="match status" value="1"/>
</dbReference>
<evidence type="ECO:0000259" key="1">
    <source>
        <dbReference type="PROSITE" id="PS50126"/>
    </source>
</evidence>
<dbReference type="InterPro" id="IPR050437">
    <property type="entry name" value="Ribos_protein_bS1-like"/>
</dbReference>
<dbReference type="FunFam" id="1.10.150.310:FF:000001">
    <property type="entry name" value="RNA-binding transcriptional accessory protein"/>
    <property type="match status" value="1"/>
</dbReference>
<dbReference type="InterPro" id="IPR023323">
    <property type="entry name" value="Tex-like_dom_sf"/>
</dbReference>
<evidence type="ECO:0000313" key="3">
    <source>
        <dbReference type="Proteomes" id="UP000323188"/>
    </source>
</evidence>
<dbReference type="InterPro" id="IPR044146">
    <property type="entry name" value="S1_Tex"/>
</dbReference>
<reference evidence="2 3" key="1">
    <citation type="submission" date="2019-09" db="EMBL/GenBank/DDBJ databases">
        <authorList>
            <person name="Khan S.A."/>
            <person name="Jeon C.O."/>
            <person name="Chun B.H."/>
            <person name="Jeong S.E."/>
        </authorList>
    </citation>
    <scope>NUCLEOTIDE SEQUENCE [LARGE SCALE GENOMIC DNA]</scope>
    <source>
        <strain evidence="2 3">KCTC 42508</strain>
    </source>
</reference>
<dbReference type="EMBL" id="VUOE01000001">
    <property type="protein sequence ID" value="KAA2218908.1"/>
    <property type="molecule type" value="Genomic_DNA"/>
</dbReference>
<dbReference type="Pfam" id="PF00575">
    <property type="entry name" value="S1"/>
    <property type="match status" value="1"/>
</dbReference>
<dbReference type="InterPro" id="IPR012340">
    <property type="entry name" value="NA-bd_OB-fold"/>
</dbReference>
<dbReference type="GO" id="GO:0005737">
    <property type="term" value="C:cytoplasm"/>
    <property type="evidence" value="ECO:0007669"/>
    <property type="project" value="UniProtKB-ARBA"/>
</dbReference>
<dbReference type="InterPro" id="IPR037027">
    <property type="entry name" value="YqgF/RNaseH-like_dom_sf"/>
</dbReference>
<name>A0A5B2TY41_9FLAO</name>
<dbReference type="InterPro" id="IPR041692">
    <property type="entry name" value="HHH_9"/>
</dbReference>
<dbReference type="SMART" id="SM00316">
    <property type="entry name" value="S1"/>
    <property type="match status" value="1"/>
</dbReference>
<dbReference type="GO" id="GO:0003735">
    <property type="term" value="F:structural constituent of ribosome"/>
    <property type="evidence" value="ECO:0007669"/>
    <property type="project" value="TreeGrafter"/>
</dbReference>